<dbReference type="PANTHER" id="PTHR20933:SF3">
    <property type="entry name" value="F-BOX ONLY PROTEIN 33"/>
    <property type="match status" value="1"/>
</dbReference>
<dbReference type="GO" id="GO:0031398">
    <property type="term" value="P:positive regulation of protein ubiquitination"/>
    <property type="evidence" value="ECO:0007669"/>
    <property type="project" value="TreeGrafter"/>
</dbReference>
<dbReference type="PROSITE" id="PS50181">
    <property type="entry name" value="FBOX"/>
    <property type="match status" value="1"/>
</dbReference>
<evidence type="ECO:0000313" key="4">
    <source>
        <dbReference type="EMBL" id="CAF4514551.1"/>
    </source>
</evidence>
<evidence type="ECO:0000256" key="1">
    <source>
        <dbReference type="SAM" id="Coils"/>
    </source>
</evidence>
<gene>
    <name evidence="3" type="ORF">HFQ381_LOCUS1977</name>
    <name evidence="4" type="ORF">TOA249_LOCUS4525</name>
</gene>
<dbReference type="EMBL" id="CAJOBS010000173">
    <property type="protein sequence ID" value="CAF4514551.1"/>
    <property type="molecule type" value="Genomic_DNA"/>
</dbReference>
<sequence>MVFSYDYSELPQIVLVEIFSYLKHNDLLTASSTCSSWRNVLYHPKLWSSIPYRCLRLNLIDRHNDIQSFRYLTNNFLSITRYIEIRFDPTDINIIKNILQILDTLSCTNRQIKILIFRPTSTRCALAENEQPFIPLCDKIYHLLEQIVESNQAMEIISFGCWFESLFRIEEIVHVLAQKQSQSIQQLHLASIKSSETHSIADIYLSSQSFLPFSSLNTLSIDATYFTNELLHCLVQQSASLKRLIVHVCEFRSDTQPIDETVWHSIASIMPNLRVAVHMLNAHETFRKYSRVLRPGMPLSHLRMYFCSSLNVDLLCYLSVHYRSTLECLDVIDSVTEPALRYHNLFRAEPDPLVLLAWQCKKLTSLTILGYEVLEVNLLAIAKLRPQLRRLNVCADCVMTLQYGHLQMNRQFVEDEDGNDAFIQYGICTNSIQTIMNNNSEQVDSLKREVELMRERYLKLVDVHGQLQVHNSLLEERVLSIVDTYSNEKTQLEQSLNDAKQHISFLQQTVNELQIDKQRYKDDCNLAVRLLHRHPNEFISTQSGQLQEQIKNRFDSTASNQSTILERSVLIPTFPPTIVAPPRFLTTMPVTSSNNTQNMSSISTTNEGLRFAAEALFKSNSVHRYPSNQFTCSDCHRIVKVCDVSVQASLDNKIDENTASRLRLISLTSSDDGLTGDDAWFSFDSHLNGQEKHTNHPIQVLKDETYDGLLKCTLPKMHHV</sequence>
<dbReference type="Gene3D" id="1.20.1280.50">
    <property type="match status" value="1"/>
</dbReference>
<feature type="coiled-coil region" evidence="1">
    <location>
        <begin position="482"/>
        <end position="523"/>
    </location>
</feature>
<dbReference type="SMART" id="SM00256">
    <property type="entry name" value="FBOX"/>
    <property type="match status" value="1"/>
</dbReference>
<keyword evidence="1" id="KW-0175">Coiled coil</keyword>
<feature type="domain" description="F-box" evidence="2">
    <location>
        <begin position="4"/>
        <end position="50"/>
    </location>
</feature>
<dbReference type="EMBL" id="CAJOBO010000061">
    <property type="protein sequence ID" value="CAF4115794.1"/>
    <property type="molecule type" value="Genomic_DNA"/>
</dbReference>
<dbReference type="PANTHER" id="PTHR20933">
    <property type="entry name" value="F-BOX ONLY PROTEIN 33"/>
    <property type="match status" value="1"/>
</dbReference>
<reference evidence="4" key="1">
    <citation type="submission" date="2021-02" db="EMBL/GenBank/DDBJ databases">
        <authorList>
            <person name="Nowell W R."/>
        </authorList>
    </citation>
    <scope>NUCLEOTIDE SEQUENCE</scope>
</reference>
<dbReference type="InterPro" id="IPR032675">
    <property type="entry name" value="LRR_dom_sf"/>
</dbReference>
<dbReference type="Gene3D" id="3.80.10.10">
    <property type="entry name" value="Ribonuclease Inhibitor"/>
    <property type="match status" value="1"/>
</dbReference>
<accession>A0A820W9L9</accession>
<dbReference type="CDD" id="cd22104">
    <property type="entry name" value="F-box_FBXO33"/>
    <property type="match status" value="1"/>
</dbReference>
<dbReference type="AlphaFoldDB" id="A0A820W9L9"/>
<proteinExistence type="predicted"/>
<dbReference type="InterPro" id="IPR036047">
    <property type="entry name" value="F-box-like_dom_sf"/>
</dbReference>
<evidence type="ECO:0000313" key="3">
    <source>
        <dbReference type="EMBL" id="CAF4115794.1"/>
    </source>
</evidence>
<dbReference type="Proteomes" id="UP000663851">
    <property type="component" value="Unassembled WGS sequence"/>
</dbReference>
<name>A0A820W9L9_9BILA</name>
<evidence type="ECO:0000313" key="5">
    <source>
        <dbReference type="Proteomes" id="UP000663838"/>
    </source>
</evidence>
<dbReference type="InterPro" id="IPR001810">
    <property type="entry name" value="F-box_dom"/>
</dbReference>
<organism evidence="4 5">
    <name type="scientific">Rotaria socialis</name>
    <dbReference type="NCBI Taxonomy" id="392032"/>
    <lineage>
        <taxon>Eukaryota</taxon>
        <taxon>Metazoa</taxon>
        <taxon>Spiralia</taxon>
        <taxon>Gnathifera</taxon>
        <taxon>Rotifera</taxon>
        <taxon>Eurotatoria</taxon>
        <taxon>Bdelloidea</taxon>
        <taxon>Philodinida</taxon>
        <taxon>Philodinidae</taxon>
        <taxon>Rotaria</taxon>
    </lineage>
</organism>
<dbReference type="SUPFAM" id="SSF52047">
    <property type="entry name" value="RNI-like"/>
    <property type="match status" value="1"/>
</dbReference>
<protein>
    <recommendedName>
        <fullName evidence="2">F-box domain-containing protein</fullName>
    </recommendedName>
</protein>
<dbReference type="Pfam" id="PF12937">
    <property type="entry name" value="F-box-like"/>
    <property type="match status" value="1"/>
</dbReference>
<comment type="caution">
    <text evidence="4">The sequence shown here is derived from an EMBL/GenBank/DDBJ whole genome shotgun (WGS) entry which is preliminary data.</text>
</comment>
<dbReference type="SUPFAM" id="SSF81383">
    <property type="entry name" value="F-box domain"/>
    <property type="match status" value="1"/>
</dbReference>
<dbReference type="Proteomes" id="UP000663838">
    <property type="component" value="Unassembled WGS sequence"/>
</dbReference>
<evidence type="ECO:0000259" key="2">
    <source>
        <dbReference type="PROSITE" id="PS50181"/>
    </source>
</evidence>